<feature type="compositionally biased region" description="Pro residues" evidence="1">
    <location>
        <begin position="37"/>
        <end position="49"/>
    </location>
</feature>
<organism evidence="2">
    <name type="scientific">Mustela putorius furo</name>
    <name type="common">European domestic ferret</name>
    <name type="synonym">Mustela furo</name>
    <dbReference type="NCBI Taxonomy" id="9669"/>
    <lineage>
        <taxon>Eukaryota</taxon>
        <taxon>Metazoa</taxon>
        <taxon>Chordata</taxon>
        <taxon>Craniata</taxon>
        <taxon>Vertebrata</taxon>
        <taxon>Euteleostomi</taxon>
        <taxon>Mammalia</taxon>
        <taxon>Eutheria</taxon>
        <taxon>Laurasiatheria</taxon>
        <taxon>Carnivora</taxon>
        <taxon>Caniformia</taxon>
        <taxon>Musteloidea</taxon>
        <taxon>Mustelidae</taxon>
        <taxon>Mustelinae</taxon>
        <taxon>Mustela</taxon>
    </lineage>
</organism>
<feature type="compositionally biased region" description="Low complexity" evidence="1">
    <location>
        <begin position="181"/>
        <end position="192"/>
    </location>
</feature>
<dbReference type="EMBL" id="AEYP01058478">
    <property type="status" value="NOT_ANNOTATED_CDS"/>
    <property type="molecule type" value="Genomic_DNA"/>
</dbReference>
<reference evidence="2" key="1">
    <citation type="submission" date="2024-06" db="UniProtKB">
        <authorList>
            <consortium name="Ensembl"/>
        </authorList>
    </citation>
    <scope>IDENTIFICATION</scope>
</reference>
<feature type="compositionally biased region" description="Pro residues" evidence="1">
    <location>
        <begin position="82"/>
        <end position="93"/>
    </location>
</feature>
<dbReference type="EMBL" id="AEYP01058477">
    <property type="status" value="NOT_ANNOTATED_CDS"/>
    <property type="molecule type" value="Genomic_DNA"/>
</dbReference>
<sequence length="239" mass="24133">FGPSSSGRTSLRRLRHPSRSAAGGDWDPQAPEDPHPPPHPLPPPAPSPPAGLGRGSGPRAATQPGKNRLVSPAGSGTASGTPLPPPQLSPPLPWSAGAGQGKRDRQLQENGGARLLLGAFRAVPGHVTRAPPLRLLLPPLFPSLSSSTPALPRSAREERGGARALRDGTRPAGATGGPPGGSARRAASRDAPCQQVARGGTRGSQRGGGAGEGRRVPRAGGELAPHPAGSPMWGVNSQP</sequence>
<dbReference type="InParanoid" id="M3YF72"/>
<dbReference type="AlphaFoldDB" id="M3YF72"/>
<name>M3YF72_MUSPF</name>
<protein>
    <submittedName>
        <fullName evidence="2">Uncharacterized protein</fullName>
    </submittedName>
</protein>
<feature type="compositionally biased region" description="Basic and acidic residues" evidence="1">
    <location>
        <begin position="154"/>
        <end position="169"/>
    </location>
</feature>
<accession>M3YF72</accession>
<dbReference type="Ensembl" id="ENSMPUT00000010139.1">
    <property type="protein sequence ID" value="ENSMPUP00000009979.1"/>
    <property type="gene ID" value="ENSMPUG00000010054.1"/>
</dbReference>
<feature type="region of interest" description="Disordered" evidence="1">
    <location>
        <begin position="1"/>
        <end position="110"/>
    </location>
</feature>
<dbReference type="HOGENOM" id="CLU_1163452_0_0_1"/>
<feature type="region of interest" description="Disordered" evidence="1">
    <location>
        <begin position="140"/>
        <end position="239"/>
    </location>
</feature>
<proteinExistence type="predicted"/>
<feature type="compositionally biased region" description="Gly residues" evidence="1">
    <location>
        <begin position="200"/>
        <end position="211"/>
    </location>
</feature>
<feature type="compositionally biased region" description="Low complexity" evidence="1">
    <location>
        <begin position="140"/>
        <end position="153"/>
    </location>
</feature>
<evidence type="ECO:0000313" key="2">
    <source>
        <dbReference type="Ensembl" id="ENSMPUP00000009979.1"/>
    </source>
</evidence>
<evidence type="ECO:0000256" key="1">
    <source>
        <dbReference type="SAM" id="MobiDB-lite"/>
    </source>
</evidence>